<evidence type="ECO:0000313" key="1">
    <source>
        <dbReference type="EMBL" id="GEU62724.1"/>
    </source>
</evidence>
<gene>
    <name evidence="1" type="ORF">Tci_034702</name>
</gene>
<dbReference type="AlphaFoldDB" id="A0A6L2LR04"/>
<protein>
    <submittedName>
        <fullName evidence="1">Uncharacterized protein</fullName>
    </submittedName>
</protein>
<sequence length="145" mass="16513">MHKPKSTLPTLDLDATAQTFLKVVVDEDSDDEDYVDEVWSAVVGWEVLPTHLGEINALYRIDGSTKHFTTLHQILYLVDHQDLMKLYGLVVQFYEQHPTTVELMKKMLLHKLEIDSDFVGNDLTTAKQLIQFIKNQIIAAQASSV</sequence>
<organism evidence="1">
    <name type="scientific">Tanacetum cinerariifolium</name>
    <name type="common">Dalmatian daisy</name>
    <name type="synonym">Chrysanthemum cinerariifolium</name>
    <dbReference type="NCBI Taxonomy" id="118510"/>
    <lineage>
        <taxon>Eukaryota</taxon>
        <taxon>Viridiplantae</taxon>
        <taxon>Streptophyta</taxon>
        <taxon>Embryophyta</taxon>
        <taxon>Tracheophyta</taxon>
        <taxon>Spermatophyta</taxon>
        <taxon>Magnoliopsida</taxon>
        <taxon>eudicotyledons</taxon>
        <taxon>Gunneridae</taxon>
        <taxon>Pentapetalae</taxon>
        <taxon>asterids</taxon>
        <taxon>campanulids</taxon>
        <taxon>Asterales</taxon>
        <taxon>Asteraceae</taxon>
        <taxon>Asteroideae</taxon>
        <taxon>Anthemideae</taxon>
        <taxon>Anthemidinae</taxon>
        <taxon>Tanacetum</taxon>
    </lineage>
</organism>
<comment type="caution">
    <text evidence="1">The sequence shown here is derived from an EMBL/GenBank/DDBJ whole genome shotgun (WGS) entry which is preliminary data.</text>
</comment>
<accession>A0A6L2LR04</accession>
<dbReference type="EMBL" id="BKCJ010004722">
    <property type="protein sequence ID" value="GEU62724.1"/>
    <property type="molecule type" value="Genomic_DNA"/>
</dbReference>
<name>A0A6L2LR04_TANCI</name>
<reference evidence="1" key="1">
    <citation type="journal article" date="2019" name="Sci. Rep.">
        <title>Draft genome of Tanacetum cinerariifolium, the natural source of mosquito coil.</title>
        <authorList>
            <person name="Yamashiro T."/>
            <person name="Shiraishi A."/>
            <person name="Satake H."/>
            <person name="Nakayama K."/>
        </authorList>
    </citation>
    <scope>NUCLEOTIDE SEQUENCE</scope>
</reference>
<proteinExistence type="predicted"/>